<dbReference type="Gene3D" id="3.30.565.10">
    <property type="entry name" value="Histidine kinase-like ATPase, C-terminal domain"/>
    <property type="match status" value="1"/>
</dbReference>
<gene>
    <name evidence="5" type="ORF">CYPRO_0290</name>
</gene>
<keyword evidence="5" id="KW-0808">Transferase</keyword>
<dbReference type="Pfam" id="PF01590">
    <property type="entry name" value="GAF"/>
    <property type="match status" value="1"/>
</dbReference>
<dbReference type="Gene3D" id="1.10.287.130">
    <property type="match status" value="1"/>
</dbReference>
<dbReference type="GO" id="GO:0000155">
    <property type="term" value="F:phosphorelay sensor kinase activity"/>
    <property type="evidence" value="ECO:0007669"/>
    <property type="project" value="InterPro"/>
</dbReference>
<dbReference type="InterPro" id="IPR005467">
    <property type="entry name" value="His_kinase_dom"/>
</dbReference>
<dbReference type="InterPro" id="IPR003018">
    <property type="entry name" value="GAF"/>
</dbReference>
<evidence type="ECO:0000259" key="4">
    <source>
        <dbReference type="PROSITE" id="PS50109"/>
    </source>
</evidence>
<dbReference type="SMART" id="SM00387">
    <property type="entry name" value="HATPase_c"/>
    <property type="match status" value="1"/>
</dbReference>
<dbReference type="PANTHER" id="PTHR43547">
    <property type="entry name" value="TWO-COMPONENT HISTIDINE KINASE"/>
    <property type="match status" value="1"/>
</dbReference>
<dbReference type="Proteomes" id="UP000254808">
    <property type="component" value="Chromosome"/>
</dbReference>
<feature type="domain" description="Histidine kinase" evidence="4">
    <location>
        <begin position="139"/>
        <end position="353"/>
    </location>
</feature>
<accession>A0A345UGH6</accession>
<dbReference type="InterPro" id="IPR036890">
    <property type="entry name" value="HATPase_C_sf"/>
</dbReference>
<dbReference type="OrthoDB" id="9811889at2"/>
<evidence type="ECO:0000313" key="5">
    <source>
        <dbReference type="EMBL" id="AXI99577.1"/>
    </source>
</evidence>
<dbReference type="InterPro" id="IPR003661">
    <property type="entry name" value="HisK_dim/P_dom"/>
</dbReference>
<keyword evidence="3" id="KW-0597">Phosphoprotein</keyword>
<dbReference type="SMART" id="SM00388">
    <property type="entry name" value="HisKA"/>
    <property type="match status" value="1"/>
</dbReference>
<dbReference type="SUPFAM" id="SSF55874">
    <property type="entry name" value="ATPase domain of HSP90 chaperone/DNA topoisomerase II/histidine kinase"/>
    <property type="match status" value="1"/>
</dbReference>
<protein>
    <recommendedName>
        <fullName evidence="2">histidine kinase</fullName>
        <ecNumber evidence="2">2.7.13.3</ecNumber>
    </recommendedName>
</protein>
<dbReference type="CDD" id="cd00082">
    <property type="entry name" value="HisKA"/>
    <property type="match status" value="1"/>
</dbReference>
<dbReference type="EC" id="2.7.13.3" evidence="2"/>
<organism evidence="5 6">
    <name type="scientific">Cyclonatronum proteinivorum</name>
    <dbReference type="NCBI Taxonomy" id="1457365"/>
    <lineage>
        <taxon>Bacteria</taxon>
        <taxon>Pseudomonadati</taxon>
        <taxon>Balneolota</taxon>
        <taxon>Balneolia</taxon>
        <taxon>Balneolales</taxon>
        <taxon>Cyclonatronaceae</taxon>
        <taxon>Cyclonatronum</taxon>
    </lineage>
</organism>
<dbReference type="Pfam" id="PF02518">
    <property type="entry name" value="HATPase_c"/>
    <property type="match status" value="1"/>
</dbReference>
<dbReference type="PANTHER" id="PTHR43547:SF2">
    <property type="entry name" value="HYBRID SIGNAL TRANSDUCTION HISTIDINE KINASE C"/>
    <property type="match status" value="1"/>
</dbReference>
<dbReference type="InterPro" id="IPR029016">
    <property type="entry name" value="GAF-like_dom_sf"/>
</dbReference>
<keyword evidence="6" id="KW-1185">Reference proteome</keyword>
<dbReference type="InterPro" id="IPR036097">
    <property type="entry name" value="HisK_dim/P_sf"/>
</dbReference>
<dbReference type="AlphaFoldDB" id="A0A345UGH6"/>
<keyword evidence="5" id="KW-0418">Kinase</keyword>
<name>A0A345UGH6_9BACT</name>
<dbReference type="Gene3D" id="3.30.450.40">
    <property type="match status" value="1"/>
</dbReference>
<reference evidence="5 6" key="1">
    <citation type="submission" date="2018-03" db="EMBL/GenBank/DDBJ databases">
        <title>Phenotypic and genomic properties of Cyclonatronum proteinivorum gen. nov., sp. nov., a haloalkaliphilic bacteroidete from soda lakes possessing Na+-translocating rhodopsin.</title>
        <authorList>
            <person name="Toshchakov S.V."/>
            <person name="Korzhenkov A."/>
            <person name="Samarov N.I."/>
            <person name="Kublanov I.V."/>
            <person name="Muntyan M.S."/>
            <person name="Sorokin D.Y."/>
        </authorList>
    </citation>
    <scope>NUCLEOTIDE SEQUENCE [LARGE SCALE GENOMIC DNA]</scope>
    <source>
        <strain evidence="5 6">Omega</strain>
    </source>
</reference>
<proteinExistence type="predicted"/>
<dbReference type="SUPFAM" id="SSF47384">
    <property type="entry name" value="Homodimeric domain of signal transducing histidine kinase"/>
    <property type="match status" value="1"/>
</dbReference>
<dbReference type="PROSITE" id="PS50109">
    <property type="entry name" value="HIS_KIN"/>
    <property type="match status" value="1"/>
</dbReference>
<dbReference type="SUPFAM" id="SSF55781">
    <property type="entry name" value="GAF domain-like"/>
    <property type="match status" value="1"/>
</dbReference>
<dbReference type="EMBL" id="CP027806">
    <property type="protein sequence ID" value="AXI99577.1"/>
    <property type="molecule type" value="Genomic_DNA"/>
</dbReference>
<dbReference type="KEGG" id="cprv:CYPRO_0290"/>
<dbReference type="Pfam" id="PF00512">
    <property type="entry name" value="HisKA"/>
    <property type="match status" value="1"/>
</dbReference>
<evidence type="ECO:0000256" key="3">
    <source>
        <dbReference type="ARBA" id="ARBA00022553"/>
    </source>
</evidence>
<sequence>MCYINLIAPEHQYHKASNIDDTEVMPRRLSFCQFTIMSPDILEVEDTHKHPIFRHNQFSWPTEDNPFCIRYYVGVPLRTPDGFYIGSLCLVDHQPNKIDDTAREVLQMLADEVISSFELKAAKAELEAMNKEKDELIRIVSHDLRNPLIGVTGFAEILRDELDDDQHKEMASIILQSGEATLSIVNILLSSDYVKNETLRINRKVCDVAEITQGILTLVRPLSLLKNQRLEIDMPETLSWKVDVEKWKQIVGNLLNNAIKFTPDEGTVRMKIYAADEKTLKLEIADSGVGMDSEQLKNLFSGRKKFHRLGTNGEDTSGLGMVLIKKYTDLHGGNIEVHSKPGEGTAFTVTLPA</sequence>
<evidence type="ECO:0000313" key="6">
    <source>
        <dbReference type="Proteomes" id="UP000254808"/>
    </source>
</evidence>
<evidence type="ECO:0000256" key="1">
    <source>
        <dbReference type="ARBA" id="ARBA00000085"/>
    </source>
</evidence>
<evidence type="ECO:0000256" key="2">
    <source>
        <dbReference type="ARBA" id="ARBA00012438"/>
    </source>
</evidence>
<comment type="catalytic activity">
    <reaction evidence="1">
        <text>ATP + protein L-histidine = ADP + protein N-phospho-L-histidine.</text>
        <dbReference type="EC" id="2.7.13.3"/>
    </reaction>
</comment>
<dbReference type="InterPro" id="IPR003594">
    <property type="entry name" value="HATPase_dom"/>
</dbReference>